<organism evidence="2 3">
    <name type="scientific">Deinococcus reticulitermitis</name>
    <dbReference type="NCBI Taxonomy" id="856736"/>
    <lineage>
        <taxon>Bacteria</taxon>
        <taxon>Thermotogati</taxon>
        <taxon>Deinococcota</taxon>
        <taxon>Deinococci</taxon>
        <taxon>Deinococcales</taxon>
        <taxon>Deinococcaceae</taxon>
        <taxon>Deinococcus</taxon>
    </lineage>
</organism>
<dbReference type="RefSeq" id="WP_092264307.1">
    <property type="nucleotide sequence ID" value="NZ_FNZA01000006.1"/>
</dbReference>
<feature type="region of interest" description="Disordered" evidence="1">
    <location>
        <begin position="1"/>
        <end position="50"/>
    </location>
</feature>
<dbReference type="InterPro" id="IPR010985">
    <property type="entry name" value="Ribbon_hlx_hlx"/>
</dbReference>
<proteinExistence type="predicted"/>
<accession>A0A1H6Y0D0</accession>
<reference evidence="3" key="1">
    <citation type="submission" date="2016-10" db="EMBL/GenBank/DDBJ databases">
        <authorList>
            <person name="Varghese N."/>
            <person name="Submissions S."/>
        </authorList>
    </citation>
    <scope>NUCLEOTIDE SEQUENCE [LARGE SCALE GENOMIC DNA]</scope>
    <source>
        <strain evidence="3">CGMCC 1.10218</strain>
    </source>
</reference>
<dbReference type="InterPro" id="IPR013321">
    <property type="entry name" value="Arc_rbn_hlx_hlx"/>
</dbReference>
<gene>
    <name evidence="2" type="ORF">SAMN04488058_106115</name>
</gene>
<keyword evidence="3" id="KW-1185">Reference proteome</keyword>
<dbReference type="GO" id="GO:0006355">
    <property type="term" value="P:regulation of DNA-templated transcription"/>
    <property type="evidence" value="ECO:0007669"/>
    <property type="project" value="InterPro"/>
</dbReference>
<dbReference type="Gene3D" id="1.10.1220.10">
    <property type="entry name" value="Met repressor-like"/>
    <property type="match status" value="1"/>
</dbReference>
<dbReference type="AlphaFoldDB" id="A0A1H6Y0D0"/>
<dbReference type="Proteomes" id="UP000199223">
    <property type="component" value="Unassembled WGS sequence"/>
</dbReference>
<protein>
    <recommendedName>
        <fullName evidence="4">ParG protein</fullName>
    </recommendedName>
</protein>
<dbReference type="OrthoDB" id="71324at2"/>
<sequence>MTKRGASTDADPKPRPKAQGEPPQRPRAKRDTDPAGLPPVPGPAAPDALARPLVAVTEGAPDPLEPFNTRLPRSLQRRLKVHAALHGVKIQDVLSAALSEYLSARGS</sequence>
<dbReference type="EMBL" id="FNZA01000006">
    <property type="protein sequence ID" value="SEJ34753.1"/>
    <property type="molecule type" value="Genomic_DNA"/>
</dbReference>
<evidence type="ECO:0000256" key="1">
    <source>
        <dbReference type="SAM" id="MobiDB-lite"/>
    </source>
</evidence>
<dbReference type="SUPFAM" id="SSF47598">
    <property type="entry name" value="Ribbon-helix-helix"/>
    <property type="match status" value="1"/>
</dbReference>
<evidence type="ECO:0008006" key="4">
    <source>
        <dbReference type="Google" id="ProtNLM"/>
    </source>
</evidence>
<dbReference type="STRING" id="856736.SAMN04488058_106115"/>
<evidence type="ECO:0000313" key="2">
    <source>
        <dbReference type="EMBL" id="SEJ34753.1"/>
    </source>
</evidence>
<name>A0A1H6Y0D0_9DEIO</name>
<evidence type="ECO:0000313" key="3">
    <source>
        <dbReference type="Proteomes" id="UP000199223"/>
    </source>
</evidence>